<evidence type="ECO:0000256" key="1">
    <source>
        <dbReference type="SAM" id="MobiDB-lite"/>
    </source>
</evidence>
<feature type="non-terminal residue" evidence="2">
    <location>
        <position position="1"/>
    </location>
</feature>
<reference evidence="2" key="1">
    <citation type="journal article" date="2016" name="Gigascience">
        <title>De novo construction of an expanded transcriptome assembly for the western tarnished plant bug, Lygus hesperus.</title>
        <authorList>
            <person name="Tassone E.E."/>
            <person name="Geib S.M."/>
            <person name="Hall B."/>
            <person name="Fabrick J.A."/>
            <person name="Brent C.S."/>
            <person name="Hull J.J."/>
        </authorList>
    </citation>
    <scope>NUCLEOTIDE SEQUENCE</scope>
</reference>
<gene>
    <name evidence="2" type="ORF">g.2280</name>
</gene>
<organism evidence="2">
    <name type="scientific">Lygus hesperus</name>
    <name type="common">Western plant bug</name>
    <dbReference type="NCBI Taxonomy" id="30085"/>
    <lineage>
        <taxon>Eukaryota</taxon>
        <taxon>Metazoa</taxon>
        <taxon>Ecdysozoa</taxon>
        <taxon>Arthropoda</taxon>
        <taxon>Hexapoda</taxon>
        <taxon>Insecta</taxon>
        <taxon>Pterygota</taxon>
        <taxon>Neoptera</taxon>
        <taxon>Paraneoptera</taxon>
        <taxon>Hemiptera</taxon>
        <taxon>Heteroptera</taxon>
        <taxon>Panheteroptera</taxon>
        <taxon>Cimicomorpha</taxon>
        <taxon>Miridae</taxon>
        <taxon>Mirini</taxon>
        <taxon>Lygus</taxon>
    </lineage>
</organism>
<sequence>NNNNNNNMNPVATGNGGGGYMAANTMTQGGMGMGMHGGAVGSGMPSSNSTHMMNYGRGNMGYGPAPGHTPSPQVQPNLHNPMPHQPFVPNMNNNCNNNNSNNNNNNVSGSNMSLGVGNNTTPNLINNSGGNGSGGNTMMNAMHAHGTPLPPSATGVNSSNSGGAASAMLSLEIPSAHYQMPLNGPGMNAMAGAVGNSNNSNAITHSIPPVTGATGLQPHTYIDPMLNSVGSTISAPLQTSPNPSSASRVPLPVSQSRPQRSSQPQQPVSVSASQQQQQQQSPQPVTINVPTSAGVGHNAMTQASSYMHVPSHVSSASASSSPPTQPSTNTLPSMSQKAVQPLDNSNSTNLSVTAVGTE</sequence>
<evidence type="ECO:0000313" key="2">
    <source>
        <dbReference type="EMBL" id="JAQ07124.1"/>
    </source>
</evidence>
<protein>
    <submittedName>
        <fullName evidence="2">Uncharacterized protein</fullName>
    </submittedName>
</protein>
<dbReference type="AlphaFoldDB" id="A0A146LG03"/>
<name>A0A146LG03_LYGHE</name>
<feature type="compositionally biased region" description="Low complexity" evidence="1">
    <location>
        <begin position="308"/>
        <end position="328"/>
    </location>
</feature>
<feature type="compositionally biased region" description="Low complexity" evidence="1">
    <location>
        <begin position="252"/>
        <end position="285"/>
    </location>
</feature>
<feature type="compositionally biased region" description="Polar residues" evidence="1">
    <location>
        <begin position="329"/>
        <end position="358"/>
    </location>
</feature>
<proteinExistence type="predicted"/>
<dbReference type="EMBL" id="GDHC01011505">
    <property type="protein sequence ID" value="JAQ07124.1"/>
    <property type="molecule type" value="Transcribed_RNA"/>
</dbReference>
<accession>A0A146LG03</accession>
<feature type="compositionally biased region" description="Polar residues" evidence="1">
    <location>
        <begin position="232"/>
        <end position="247"/>
    </location>
</feature>
<feature type="region of interest" description="Disordered" evidence="1">
    <location>
        <begin position="232"/>
        <end position="296"/>
    </location>
</feature>
<feature type="region of interest" description="Disordered" evidence="1">
    <location>
        <begin position="308"/>
        <end position="358"/>
    </location>
</feature>